<dbReference type="Proteomes" id="UP001501020">
    <property type="component" value="Unassembled WGS sequence"/>
</dbReference>
<dbReference type="PROSITE" id="PS00061">
    <property type="entry name" value="ADH_SHORT"/>
    <property type="match status" value="1"/>
</dbReference>
<dbReference type="Pfam" id="PF13561">
    <property type="entry name" value="adh_short_C2"/>
    <property type="match status" value="1"/>
</dbReference>
<dbReference type="InterPro" id="IPR020904">
    <property type="entry name" value="Sc_DH/Rdtase_CS"/>
</dbReference>
<dbReference type="PRINTS" id="PR00081">
    <property type="entry name" value="GDHRDH"/>
</dbReference>
<reference evidence="4" key="1">
    <citation type="journal article" date="2019" name="Int. J. Syst. Evol. Microbiol.">
        <title>The Global Catalogue of Microorganisms (GCM) 10K type strain sequencing project: providing services to taxonomists for standard genome sequencing and annotation.</title>
        <authorList>
            <consortium name="The Broad Institute Genomics Platform"/>
            <consortium name="The Broad Institute Genome Sequencing Center for Infectious Disease"/>
            <person name="Wu L."/>
            <person name="Ma J."/>
        </authorList>
    </citation>
    <scope>NUCLEOTIDE SEQUENCE [LARGE SCALE GENOMIC DNA]</scope>
    <source>
        <strain evidence="4">JCM 13850</strain>
    </source>
</reference>
<dbReference type="RefSeq" id="WP_344261291.1">
    <property type="nucleotide sequence ID" value="NZ_BAAAMR010000003.1"/>
</dbReference>
<comment type="similarity">
    <text evidence="1">Belongs to the short-chain dehydrogenases/reductases (SDR) family.</text>
</comment>
<feature type="domain" description="Ketoreductase" evidence="2">
    <location>
        <begin position="7"/>
        <end position="185"/>
    </location>
</feature>
<dbReference type="InterPro" id="IPR036291">
    <property type="entry name" value="NAD(P)-bd_dom_sf"/>
</dbReference>
<dbReference type="EMBL" id="BAAAMR010000003">
    <property type="protein sequence ID" value="GAA2121469.1"/>
    <property type="molecule type" value="Genomic_DNA"/>
</dbReference>
<protein>
    <submittedName>
        <fullName evidence="3">3-oxoacyl-ACP reductase FabG</fullName>
    </submittedName>
</protein>
<dbReference type="SUPFAM" id="SSF51735">
    <property type="entry name" value="NAD(P)-binding Rossmann-fold domains"/>
    <property type="match status" value="1"/>
</dbReference>
<dbReference type="InterPro" id="IPR002347">
    <property type="entry name" value="SDR_fam"/>
</dbReference>
<name>A0ABP5JU36_9ACTN</name>
<evidence type="ECO:0000313" key="3">
    <source>
        <dbReference type="EMBL" id="GAA2121469.1"/>
    </source>
</evidence>
<evidence type="ECO:0000313" key="4">
    <source>
        <dbReference type="Proteomes" id="UP001501020"/>
    </source>
</evidence>
<organism evidence="3 4">
    <name type="scientific">Actinomadura napierensis</name>
    <dbReference type="NCBI Taxonomy" id="267854"/>
    <lineage>
        <taxon>Bacteria</taxon>
        <taxon>Bacillati</taxon>
        <taxon>Actinomycetota</taxon>
        <taxon>Actinomycetes</taxon>
        <taxon>Streptosporangiales</taxon>
        <taxon>Thermomonosporaceae</taxon>
        <taxon>Actinomadura</taxon>
    </lineage>
</organism>
<evidence type="ECO:0000259" key="2">
    <source>
        <dbReference type="SMART" id="SM00822"/>
    </source>
</evidence>
<dbReference type="InterPro" id="IPR050259">
    <property type="entry name" value="SDR"/>
</dbReference>
<comment type="caution">
    <text evidence="3">The sequence shown here is derived from an EMBL/GenBank/DDBJ whole genome shotgun (WGS) entry which is preliminary data.</text>
</comment>
<dbReference type="PRINTS" id="PR00080">
    <property type="entry name" value="SDRFAMILY"/>
</dbReference>
<sequence length="254" mass="26922">MTNLDGRVALVTGAARGIGAEIARTYARAGARVGVLDLEEDLTRETVASIEKDGGRALGLGADVADAAQVERAVERLVEEFGGLDIVVNNAGVTRDNLLFKMTEDDWDTVVNVHMRGVFLVTRAAQKIMVERRYGRVINISSTSALGNRGQANYSAAKAGIQGFTRTTAIELGPFGVTVNSIGPGYVDTEMTRATAERLGVPAERRLADVAATLPMRRAGRPADIANAALFLAAEESGFVTGQVLYVDGGRSVR</sequence>
<dbReference type="SMART" id="SM00822">
    <property type="entry name" value="PKS_KR"/>
    <property type="match status" value="1"/>
</dbReference>
<proteinExistence type="inferred from homology"/>
<dbReference type="InterPro" id="IPR057326">
    <property type="entry name" value="KR_dom"/>
</dbReference>
<dbReference type="NCBIfam" id="NF009466">
    <property type="entry name" value="PRK12826.1-2"/>
    <property type="match status" value="1"/>
</dbReference>
<dbReference type="Gene3D" id="3.40.50.720">
    <property type="entry name" value="NAD(P)-binding Rossmann-like Domain"/>
    <property type="match status" value="1"/>
</dbReference>
<dbReference type="PANTHER" id="PTHR42879:SF2">
    <property type="entry name" value="3-OXOACYL-[ACYL-CARRIER-PROTEIN] REDUCTASE FABG"/>
    <property type="match status" value="1"/>
</dbReference>
<dbReference type="NCBIfam" id="NF005559">
    <property type="entry name" value="PRK07231.1"/>
    <property type="match status" value="1"/>
</dbReference>
<gene>
    <name evidence="3" type="primary">fabG_1</name>
    <name evidence="3" type="ORF">GCM10009727_06880</name>
</gene>
<evidence type="ECO:0000256" key="1">
    <source>
        <dbReference type="ARBA" id="ARBA00006484"/>
    </source>
</evidence>
<accession>A0ABP5JU36</accession>
<keyword evidence="4" id="KW-1185">Reference proteome</keyword>
<dbReference type="PANTHER" id="PTHR42879">
    <property type="entry name" value="3-OXOACYL-(ACYL-CARRIER-PROTEIN) REDUCTASE"/>
    <property type="match status" value="1"/>
</dbReference>